<protein>
    <submittedName>
        <fullName evidence="1">Uncharacterized protein</fullName>
    </submittedName>
</protein>
<comment type="caution">
    <text evidence="1">The sequence shown here is derived from an EMBL/GenBank/DDBJ whole genome shotgun (WGS) entry which is preliminary data.</text>
</comment>
<accession>A0ACC2DYR3</accession>
<name>A0ACC2DYR3_DIPCM</name>
<evidence type="ECO:0000313" key="2">
    <source>
        <dbReference type="Proteomes" id="UP001162992"/>
    </source>
</evidence>
<gene>
    <name evidence="1" type="ORF">O6H91_04G086200</name>
</gene>
<organism evidence="1 2">
    <name type="scientific">Diphasiastrum complanatum</name>
    <name type="common">Issler's clubmoss</name>
    <name type="synonym">Lycopodium complanatum</name>
    <dbReference type="NCBI Taxonomy" id="34168"/>
    <lineage>
        <taxon>Eukaryota</taxon>
        <taxon>Viridiplantae</taxon>
        <taxon>Streptophyta</taxon>
        <taxon>Embryophyta</taxon>
        <taxon>Tracheophyta</taxon>
        <taxon>Lycopodiopsida</taxon>
        <taxon>Lycopodiales</taxon>
        <taxon>Lycopodiaceae</taxon>
        <taxon>Lycopodioideae</taxon>
        <taxon>Diphasiastrum</taxon>
    </lineage>
</organism>
<evidence type="ECO:0000313" key="1">
    <source>
        <dbReference type="EMBL" id="KAJ7559468.1"/>
    </source>
</evidence>
<reference evidence="2" key="1">
    <citation type="journal article" date="2024" name="Proc. Natl. Acad. Sci. U.S.A.">
        <title>Extraordinary preservation of gene collinearity over three hundred million years revealed in homosporous lycophytes.</title>
        <authorList>
            <person name="Li C."/>
            <person name="Wickell D."/>
            <person name="Kuo L.Y."/>
            <person name="Chen X."/>
            <person name="Nie B."/>
            <person name="Liao X."/>
            <person name="Peng D."/>
            <person name="Ji J."/>
            <person name="Jenkins J."/>
            <person name="Williams M."/>
            <person name="Shu S."/>
            <person name="Plott C."/>
            <person name="Barry K."/>
            <person name="Rajasekar S."/>
            <person name="Grimwood J."/>
            <person name="Han X."/>
            <person name="Sun S."/>
            <person name="Hou Z."/>
            <person name="He W."/>
            <person name="Dai G."/>
            <person name="Sun C."/>
            <person name="Schmutz J."/>
            <person name="Leebens-Mack J.H."/>
            <person name="Li F.W."/>
            <person name="Wang L."/>
        </authorList>
    </citation>
    <scope>NUCLEOTIDE SEQUENCE [LARGE SCALE GENOMIC DNA]</scope>
    <source>
        <strain evidence="2">cv. PW_Plant_1</strain>
    </source>
</reference>
<keyword evidence="2" id="KW-1185">Reference proteome</keyword>
<dbReference type="EMBL" id="CM055095">
    <property type="protein sequence ID" value="KAJ7559468.1"/>
    <property type="molecule type" value="Genomic_DNA"/>
</dbReference>
<dbReference type="Proteomes" id="UP001162992">
    <property type="component" value="Chromosome 4"/>
</dbReference>
<proteinExistence type="predicted"/>
<sequence>MSADSKLGQQQQRNKKAVPAAGNGSDASRPVLQRTQPKVNQKIPSKISLKTPTDIKKYKSQECNVVSKTSKASTELASDCCVKELESSDAIESQQQFESSGKTKEEEEISGALCTNLLDDVNGGLEVHASCSSSVGSLTDQEVLLRELSFLSTDETKKTWLNALPATVVPLIRTRTTTHGTSKAREVPPELIAPLTSCLPTKKRCGWLTSQSDPTYIAHHDNEWGVPVHDDKLLFELLVLSGVQAEFNWPLILKMRKDFRVAFAGFDPLDVACFDENKIASLRDRGILKHEWKIRDIVNNAKRCLEVCHEYGSLDQYFWSFVNYKPICLKYRYSAQVPVKTPKSELMSKDLVKRGFRFVGPTIMYSFMQVTGITNDHLVQCFRHGECLELASST</sequence>